<evidence type="ECO:0000259" key="1">
    <source>
        <dbReference type="Pfam" id="PF04967"/>
    </source>
</evidence>
<dbReference type="Proteomes" id="UP000192315">
    <property type="component" value="Unassembled WGS sequence"/>
</dbReference>
<name>A0A8G2FXZ8_PICTO</name>
<dbReference type="Pfam" id="PF04967">
    <property type="entry name" value="HTH_10"/>
    <property type="match status" value="1"/>
</dbReference>
<dbReference type="InterPro" id="IPR007050">
    <property type="entry name" value="HTH_bacterioopsin"/>
</dbReference>
<accession>A0A8G2FXZ8</accession>
<dbReference type="PANTHER" id="PTHR34236:SF1">
    <property type="entry name" value="DIMETHYL SULFOXIDE REDUCTASE TRANSCRIPTIONAL ACTIVATOR"/>
    <property type="match status" value="1"/>
</dbReference>
<keyword evidence="3" id="KW-1185">Reference proteome</keyword>
<comment type="caution">
    <text evidence="2">The sequence shown here is derived from an EMBL/GenBank/DDBJ whole genome shotgun (WGS) entry which is preliminary data.</text>
</comment>
<evidence type="ECO:0000313" key="2">
    <source>
        <dbReference type="EMBL" id="SMD31466.1"/>
    </source>
</evidence>
<gene>
    <name evidence="2" type="ORF">SAMN02745355_1408</name>
</gene>
<feature type="domain" description="HTH bat-type" evidence="1">
    <location>
        <begin position="174"/>
        <end position="222"/>
    </location>
</feature>
<sequence length="239" mass="28057">MIVRYASGSFDEKFSMVYFKMKHENCWSRITEKYDISIHTLKLLPYKDKNAIYGIFEIRVNNKHNLKEFLRSLNKESTIKNVTSLNLSELKRSVYIMDLYENYDGMIQGKLNDYNSIFYFDIVKGGLEEKYAVLPSENVKELKNDLQSLGDLYEFRAKYLKNFYDILAPYFTFSPIEMQIIVEAYNHGYYDIPRKTGIRELADSFGLSKSTVQEYIRSAEAKALSSIKLFKLMDELKEG</sequence>
<reference evidence="2 3" key="1">
    <citation type="submission" date="2017-04" db="EMBL/GenBank/DDBJ databases">
        <authorList>
            <person name="Varghese N."/>
            <person name="Submissions S."/>
        </authorList>
    </citation>
    <scope>NUCLEOTIDE SEQUENCE [LARGE SCALE GENOMIC DNA]</scope>
    <source>
        <strain evidence="2 3">DSM 9789</strain>
    </source>
</reference>
<dbReference type="EMBL" id="FWYE01000004">
    <property type="protein sequence ID" value="SMD31466.1"/>
    <property type="molecule type" value="Genomic_DNA"/>
</dbReference>
<organism evidence="2 3">
    <name type="scientific">Picrophilus torridus (strain ATCC 700027 / DSM 9790 / JCM 10055 / NBRC 100828 / KAW 2/3)</name>
    <dbReference type="NCBI Taxonomy" id="1122961"/>
    <lineage>
        <taxon>Archaea</taxon>
        <taxon>Methanobacteriati</taxon>
        <taxon>Thermoplasmatota</taxon>
        <taxon>Thermoplasmata</taxon>
        <taxon>Thermoplasmatales</taxon>
        <taxon>Picrophilaceae</taxon>
        <taxon>Picrophilus</taxon>
    </lineage>
</organism>
<dbReference type="RefSeq" id="WP_084273154.1">
    <property type="nucleotide sequence ID" value="NZ_FWYE01000004.1"/>
</dbReference>
<dbReference type="PANTHER" id="PTHR34236">
    <property type="entry name" value="DIMETHYL SULFOXIDE REDUCTASE TRANSCRIPTIONAL ACTIVATOR"/>
    <property type="match status" value="1"/>
</dbReference>
<protein>
    <recommendedName>
        <fullName evidence="1">HTH bat-type domain-containing protein</fullName>
    </recommendedName>
</protein>
<evidence type="ECO:0000313" key="3">
    <source>
        <dbReference type="Proteomes" id="UP000192315"/>
    </source>
</evidence>
<dbReference type="AlphaFoldDB" id="A0A8G2FXZ8"/>
<proteinExistence type="predicted"/>